<dbReference type="Pfam" id="PF12680">
    <property type="entry name" value="SnoaL_2"/>
    <property type="match status" value="1"/>
</dbReference>
<evidence type="ECO:0000313" key="3">
    <source>
        <dbReference type="Proteomes" id="UP001207294"/>
    </source>
</evidence>
<dbReference type="Gene3D" id="3.10.450.50">
    <property type="match status" value="1"/>
</dbReference>
<comment type="caution">
    <text evidence="2">The sequence shown here is derived from an EMBL/GenBank/DDBJ whole genome shotgun (WGS) entry which is preliminary data.</text>
</comment>
<proteinExistence type="predicted"/>
<dbReference type="RefSeq" id="WP_117164353.1">
    <property type="nucleotide sequence ID" value="NZ_JAFGZD010000028.1"/>
</dbReference>
<organism evidence="2 3">
    <name type="scientific">Pseudomonas capsici</name>
    <dbReference type="NCBI Taxonomy" id="2810614"/>
    <lineage>
        <taxon>Bacteria</taxon>
        <taxon>Pseudomonadati</taxon>
        <taxon>Pseudomonadota</taxon>
        <taxon>Gammaproteobacteria</taxon>
        <taxon>Pseudomonadales</taxon>
        <taxon>Pseudomonadaceae</taxon>
        <taxon>Pseudomonas</taxon>
    </lineage>
</organism>
<evidence type="ECO:0000313" key="2">
    <source>
        <dbReference type="EMBL" id="MCV4379597.1"/>
    </source>
</evidence>
<gene>
    <name evidence="2" type="ORF">OH718_23640</name>
</gene>
<dbReference type="EMBL" id="JAOXML010000030">
    <property type="protein sequence ID" value="MCV4379597.1"/>
    <property type="molecule type" value="Genomic_DNA"/>
</dbReference>
<dbReference type="Proteomes" id="UP001207294">
    <property type="component" value="Unassembled WGS sequence"/>
</dbReference>
<dbReference type="InterPro" id="IPR032710">
    <property type="entry name" value="NTF2-like_dom_sf"/>
</dbReference>
<accession>A0ABT3C3B0</accession>
<evidence type="ECO:0000259" key="1">
    <source>
        <dbReference type="Pfam" id="PF12680"/>
    </source>
</evidence>
<keyword evidence="3" id="KW-1185">Reference proteome</keyword>
<sequence>MSNEQKMQINNALIIRFYEAFARLDAEGMAACYSDDVLFSDPVFGELRGKQAGDMWRMLTSRAQDFSVVFDNVRADERSGGAHWVATYLFSQTGRTVVNNIQARFVFRDGKICEHHDHFDLWRWSRQALGTKGLLLGWTPLVQNAIRAQAQKGLKAFTQKPHA</sequence>
<dbReference type="GeneID" id="93564071"/>
<reference evidence="2 3" key="1">
    <citation type="submission" date="2022-10" db="EMBL/GenBank/DDBJ databases">
        <title>Characterization of Pseudomonas capsici strains from pepper and tomato in Georgia.</title>
        <authorList>
            <person name="Zhao M."/>
            <person name="Dutta B."/>
        </authorList>
    </citation>
    <scope>NUCLEOTIDE SEQUENCE [LARGE SCALE GENOMIC DNA]</scope>
    <source>
        <strain evidence="2 3">Pc20-5</strain>
    </source>
</reference>
<protein>
    <submittedName>
        <fullName evidence="2">Nuclear transport factor 2 family protein</fullName>
    </submittedName>
</protein>
<name>A0ABT3C3B0_9PSED</name>
<feature type="domain" description="SnoaL-like" evidence="1">
    <location>
        <begin position="16"/>
        <end position="115"/>
    </location>
</feature>
<dbReference type="InterPro" id="IPR037401">
    <property type="entry name" value="SnoaL-like"/>
</dbReference>
<dbReference type="SUPFAM" id="SSF54427">
    <property type="entry name" value="NTF2-like"/>
    <property type="match status" value="1"/>
</dbReference>